<evidence type="ECO:0000313" key="3">
    <source>
        <dbReference type="Proteomes" id="UP001454036"/>
    </source>
</evidence>
<dbReference type="Proteomes" id="UP001454036">
    <property type="component" value="Unassembled WGS sequence"/>
</dbReference>
<feature type="region of interest" description="Disordered" evidence="1">
    <location>
        <begin position="1"/>
        <end position="52"/>
    </location>
</feature>
<reference evidence="2 3" key="1">
    <citation type="submission" date="2024-01" db="EMBL/GenBank/DDBJ databases">
        <title>The complete chloroplast genome sequence of Lithospermum erythrorhizon: insights into the phylogenetic relationship among Boraginaceae species and the maternal lineages of purple gromwells.</title>
        <authorList>
            <person name="Okada T."/>
            <person name="Watanabe K."/>
        </authorList>
    </citation>
    <scope>NUCLEOTIDE SEQUENCE [LARGE SCALE GENOMIC DNA]</scope>
</reference>
<evidence type="ECO:0000313" key="2">
    <source>
        <dbReference type="EMBL" id="GAA0175601.1"/>
    </source>
</evidence>
<accession>A0AAV3RIM2</accession>
<proteinExistence type="predicted"/>
<name>A0AAV3RIM2_LITER</name>
<feature type="compositionally biased region" description="Acidic residues" evidence="1">
    <location>
        <begin position="31"/>
        <end position="43"/>
    </location>
</feature>
<evidence type="ECO:0000256" key="1">
    <source>
        <dbReference type="SAM" id="MobiDB-lite"/>
    </source>
</evidence>
<gene>
    <name evidence="2" type="ORF">LIER_28741</name>
</gene>
<keyword evidence="3" id="KW-1185">Reference proteome</keyword>
<protein>
    <submittedName>
        <fullName evidence="2">Uncharacterized protein</fullName>
    </submittedName>
</protein>
<organism evidence="2 3">
    <name type="scientific">Lithospermum erythrorhizon</name>
    <name type="common">Purple gromwell</name>
    <name type="synonym">Lithospermum officinale var. erythrorhizon</name>
    <dbReference type="NCBI Taxonomy" id="34254"/>
    <lineage>
        <taxon>Eukaryota</taxon>
        <taxon>Viridiplantae</taxon>
        <taxon>Streptophyta</taxon>
        <taxon>Embryophyta</taxon>
        <taxon>Tracheophyta</taxon>
        <taxon>Spermatophyta</taxon>
        <taxon>Magnoliopsida</taxon>
        <taxon>eudicotyledons</taxon>
        <taxon>Gunneridae</taxon>
        <taxon>Pentapetalae</taxon>
        <taxon>asterids</taxon>
        <taxon>lamiids</taxon>
        <taxon>Boraginales</taxon>
        <taxon>Boraginaceae</taxon>
        <taxon>Boraginoideae</taxon>
        <taxon>Lithospermeae</taxon>
        <taxon>Lithospermum</taxon>
    </lineage>
</organism>
<feature type="compositionally biased region" description="Basic and acidic residues" evidence="1">
    <location>
        <begin position="1"/>
        <end position="23"/>
    </location>
</feature>
<sequence length="110" mass="12780">MNVSHEQDDQPRGPRAQRERESEQSPPPQEVENESEEEQDVIEIDNTQPEKPKTITVTSGMYLDANILTGTLIIELLEFQKLSFINKFYGNWYPDMVRQFYTSCRLGKNA</sequence>
<dbReference type="AlphaFoldDB" id="A0AAV3RIM2"/>
<comment type="caution">
    <text evidence="2">The sequence shown here is derived from an EMBL/GenBank/DDBJ whole genome shotgun (WGS) entry which is preliminary data.</text>
</comment>
<dbReference type="EMBL" id="BAABME010009673">
    <property type="protein sequence ID" value="GAA0175601.1"/>
    <property type="molecule type" value="Genomic_DNA"/>
</dbReference>